<dbReference type="InterPro" id="IPR001509">
    <property type="entry name" value="Epimerase_deHydtase"/>
</dbReference>
<dbReference type="Gene3D" id="3.40.50.720">
    <property type="entry name" value="NAD(P)-binding Rossmann-like Domain"/>
    <property type="match status" value="1"/>
</dbReference>
<dbReference type="Pfam" id="PF01370">
    <property type="entry name" value="Epimerase"/>
    <property type="match status" value="1"/>
</dbReference>
<dbReference type="InterPro" id="IPR050425">
    <property type="entry name" value="NAD(P)_dehydrat-like"/>
</dbReference>
<protein>
    <submittedName>
        <fullName evidence="4">NAD(P)-binding protein</fullName>
    </submittedName>
</protein>
<evidence type="ECO:0000256" key="1">
    <source>
        <dbReference type="ARBA" id="ARBA00023002"/>
    </source>
</evidence>
<gene>
    <name evidence="4" type="ORF">FISHEDRAFT_68910</name>
</gene>
<dbReference type="PANTHER" id="PTHR10366:SF564">
    <property type="entry name" value="STEROL-4-ALPHA-CARBOXYLATE 3-DEHYDROGENASE, DECARBOXYLATING"/>
    <property type="match status" value="1"/>
</dbReference>
<dbReference type="Proteomes" id="UP000054144">
    <property type="component" value="Unassembled WGS sequence"/>
</dbReference>
<evidence type="ECO:0000259" key="3">
    <source>
        <dbReference type="Pfam" id="PF01370"/>
    </source>
</evidence>
<dbReference type="GO" id="GO:0016616">
    <property type="term" value="F:oxidoreductase activity, acting on the CH-OH group of donors, NAD or NADP as acceptor"/>
    <property type="evidence" value="ECO:0007669"/>
    <property type="project" value="TreeGrafter"/>
</dbReference>
<organism evidence="4 5">
    <name type="scientific">Fistulina hepatica ATCC 64428</name>
    <dbReference type="NCBI Taxonomy" id="1128425"/>
    <lineage>
        <taxon>Eukaryota</taxon>
        <taxon>Fungi</taxon>
        <taxon>Dikarya</taxon>
        <taxon>Basidiomycota</taxon>
        <taxon>Agaricomycotina</taxon>
        <taxon>Agaricomycetes</taxon>
        <taxon>Agaricomycetidae</taxon>
        <taxon>Agaricales</taxon>
        <taxon>Fistulinaceae</taxon>
        <taxon>Fistulina</taxon>
    </lineage>
</organism>
<dbReference type="InterPro" id="IPR036291">
    <property type="entry name" value="NAD(P)-bd_dom_sf"/>
</dbReference>
<proteinExistence type="inferred from homology"/>
<evidence type="ECO:0000313" key="5">
    <source>
        <dbReference type="Proteomes" id="UP000054144"/>
    </source>
</evidence>
<feature type="domain" description="NAD-dependent epimerase/dehydratase" evidence="3">
    <location>
        <begin position="7"/>
        <end position="261"/>
    </location>
</feature>
<keyword evidence="5" id="KW-1185">Reference proteome</keyword>
<dbReference type="PANTHER" id="PTHR10366">
    <property type="entry name" value="NAD DEPENDENT EPIMERASE/DEHYDRATASE"/>
    <property type="match status" value="1"/>
</dbReference>
<evidence type="ECO:0000256" key="2">
    <source>
        <dbReference type="ARBA" id="ARBA00023445"/>
    </source>
</evidence>
<accession>A0A0D7ANV2</accession>
<sequence length="361" mass="39724">MSRGQLVFVTGASGYLGAQVVYHLLEDGYRVRAYILSPSGYIQDTDVNDSTARGAKAEQLKAQYGDKIEVVTITDVAKDQFPEALAGVDALVHVASPLPGRAPPEIMFQSAVEGTLNIVRQAETAGIRNIVVTSSVVTVNNPQDKFTDPNIWNPVTKESALASGSPGAIYGASKKYAELALWEWASAHPHVEITTIHPPFIYGPFAPGFTLAEPNFNALSTNLVIYNLLFPDGVFALHSRYIDVRDAAKAHVRALEAPPTARVGRKRIFFMSRTGFNIPYVLQLIAEKRPALKDRLTRTPVPTYYMGTPDFTFDRVEEVLGIKESDLIPLEQTVLETVDQLIELEDEWKASGYTINKVPSF</sequence>
<keyword evidence="1" id="KW-0560">Oxidoreductase</keyword>
<dbReference type="SUPFAM" id="SSF51735">
    <property type="entry name" value="NAD(P)-binding Rossmann-fold domains"/>
    <property type="match status" value="1"/>
</dbReference>
<reference evidence="4 5" key="1">
    <citation type="journal article" date="2015" name="Fungal Genet. Biol.">
        <title>Evolution of novel wood decay mechanisms in Agaricales revealed by the genome sequences of Fistulina hepatica and Cylindrobasidium torrendii.</title>
        <authorList>
            <person name="Floudas D."/>
            <person name="Held B.W."/>
            <person name="Riley R."/>
            <person name="Nagy L.G."/>
            <person name="Koehler G."/>
            <person name="Ransdell A.S."/>
            <person name="Younus H."/>
            <person name="Chow J."/>
            <person name="Chiniquy J."/>
            <person name="Lipzen A."/>
            <person name="Tritt A."/>
            <person name="Sun H."/>
            <person name="Haridas S."/>
            <person name="LaButti K."/>
            <person name="Ohm R.A."/>
            <person name="Kues U."/>
            <person name="Blanchette R.A."/>
            <person name="Grigoriev I.V."/>
            <person name="Minto R.E."/>
            <person name="Hibbett D.S."/>
        </authorList>
    </citation>
    <scope>NUCLEOTIDE SEQUENCE [LARGE SCALE GENOMIC DNA]</scope>
    <source>
        <strain evidence="4 5">ATCC 64428</strain>
    </source>
</reference>
<name>A0A0D7ANV2_9AGAR</name>
<dbReference type="AlphaFoldDB" id="A0A0D7ANV2"/>
<comment type="similarity">
    <text evidence="2">Belongs to the NAD(P)-dependent epimerase/dehydratase family. Dihydroflavonol-4-reductase subfamily.</text>
</comment>
<dbReference type="OrthoDB" id="2735536at2759"/>
<dbReference type="EMBL" id="KN881617">
    <property type="protein sequence ID" value="KIY53434.1"/>
    <property type="molecule type" value="Genomic_DNA"/>
</dbReference>
<evidence type="ECO:0000313" key="4">
    <source>
        <dbReference type="EMBL" id="KIY53434.1"/>
    </source>
</evidence>